<dbReference type="OrthoDB" id="1113736at2759"/>
<sequence>MAMMVTTPPWCLRPPPDPPPLSFLGLMQHCSSSLKIMVTALPPPSQPRFPSDPPPNKHFPAETLSPVKPAEPPDPPDASVTTQILDLMFDLSRVSSKLSDGDAALVVTGDTIFIQRRLNHLIHINGYHHKKVLARNYFFNCERNNIQYIYIYWKSDSFHFI</sequence>
<dbReference type="AlphaFoldDB" id="A0A8X7TJF4"/>
<name>A0A8X7TJF4_BRACI</name>
<proteinExistence type="predicted"/>
<accession>A0A8X7TJF4</accession>
<evidence type="ECO:0000256" key="1">
    <source>
        <dbReference type="SAM" id="MobiDB-lite"/>
    </source>
</evidence>
<protein>
    <submittedName>
        <fullName evidence="2">Uncharacterized protein</fullName>
    </submittedName>
</protein>
<comment type="caution">
    <text evidence="2">The sequence shown here is derived from an EMBL/GenBank/DDBJ whole genome shotgun (WGS) entry which is preliminary data.</text>
</comment>
<feature type="compositionally biased region" description="Pro residues" evidence="1">
    <location>
        <begin position="41"/>
        <end position="57"/>
    </location>
</feature>
<gene>
    <name evidence="2" type="ORF">Bca52824_094239</name>
</gene>
<keyword evidence="3" id="KW-1185">Reference proteome</keyword>
<dbReference type="EMBL" id="JAAMPC010000130">
    <property type="protein sequence ID" value="KAG2243929.1"/>
    <property type="molecule type" value="Genomic_DNA"/>
</dbReference>
<evidence type="ECO:0000313" key="2">
    <source>
        <dbReference type="EMBL" id="KAG2243929.1"/>
    </source>
</evidence>
<feature type="region of interest" description="Disordered" evidence="1">
    <location>
        <begin position="41"/>
        <end position="78"/>
    </location>
</feature>
<dbReference type="Proteomes" id="UP000886595">
    <property type="component" value="Unassembled WGS sequence"/>
</dbReference>
<reference evidence="2 3" key="1">
    <citation type="submission" date="2020-02" db="EMBL/GenBank/DDBJ databases">
        <authorList>
            <person name="Ma Q."/>
            <person name="Huang Y."/>
            <person name="Song X."/>
            <person name="Pei D."/>
        </authorList>
    </citation>
    <scope>NUCLEOTIDE SEQUENCE [LARGE SCALE GENOMIC DNA]</scope>
    <source>
        <strain evidence="2">Sxm20200214</strain>
        <tissue evidence="2">Leaf</tissue>
    </source>
</reference>
<evidence type="ECO:0000313" key="3">
    <source>
        <dbReference type="Proteomes" id="UP000886595"/>
    </source>
</evidence>
<organism evidence="2 3">
    <name type="scientific">Brassica carinata</name>
    <name type="common">Ethiopian mustard</name>
    <name type="synonym">Abyssinian cabbage</name>
    <dbReference type="NCBI Taxonomy" id="52824"/>
    <lineage>
        <taxon>Eukaryota</taxon>
        <taxon>Viridiplantae</taxon>
        <taxon>Streptophyta</taxon>
        <taxon>Embryophyta</taxon>
        <taxon>Tracheophyta</taxon>
        <taxon>Spermatophyta</taxon>
        <taxon>Magnoliopsida</taxon>
        <taxon>eudicotyledons</taxon>
        <taxon>Gunneridae</taxon>
        <taxon>Pentapetalae</taxon>
        <taxon>rosids</taxon>
        <taxon>malvids</taxon>
        <taxon>Brassicales</taxon>
        <taxon>Brassicaceae</taxon>
        <taxon>Brassiceae</taxon>
        <taxon>Brassica</taxon>
    </lineage>
</organism>